<keyword evidence="12" id="KW-0479">Metal-binding</keyword>
<keyword evidence="9" id="KW-0229">DNA integration</keyword>
<proteinExistence type="predicted"/>
<dbReference type="Proteomes" id="UP000507470">
    <property type="component" value="Unassembled WGS sequence"/>
</dbReference>
<dbReference type="PROSITE" id="PS50994">
    <property type="entry name" value="INTEGRASE"/>
    <property type="match status" value="1"/>
</dbReference>
<evidence type="ECO:0000256" key="2">
    <source>
        <dbReference type="ARBA" id="ARBA00022679"/>
    </source>
</evidence>
<evidence type="ECO:0000313" key="15">
    <source>
        <dbReference type="EMBL" id="CAC5416499.1"/>
    </source>
</evidence>
<evidence type="ECO:0000256" key="12">
    <source>
        <dbReference type="PROSITE-ProRule" id="PRU00047"/>
    </source>
</evidence>
<evidence type="ECO:0000256" key="8">
    <source>
        <dbReference type="ARBA" id="ARBA00022842"/>
    </source>
</evidence>
<dbReference type="InterPro" id="IPR012337">
    <property type="entry name" value="RNaseH-like_sf"/>
</dbReference>
<keyword evidence="6" id="KW-0255">Endonuclease</keyword>
<dbReference type="InterPro" id="IPR001878">
    <property type="entry name" value="Znf_CCHC"/>
</dbReference>
<dbReference type="AlphaFoldDB" id="A0A6J8E6P1"/>
<protein>
    <submittedName>
        <fullName evidence="15">Uncharacterized protein</fullName>
    </submittedName>
</protein>
<evidence type="ECO:0000259" key="14">
    <source>
        <dbReference type="PROSITE" id="PS50994"/>
    </source>
</evidence>
<dbReference type="EMBL" id="CACVKT020008653">
    <property type="protein sequence ID" value="CAC5416499.1"/>
    <property type="molecule type" value="Genomic_DNA"/>
</dbReference>
<organism evidence="15 16">
    <name type="scientific">Mytilus coruscus</name>
    <name type="common">Sea mussel</name>
    <dbReference type="NCBI Taxonomy" id="42192"/>
    <lineage>
        <taxon>Eukaryota</taxon>
        <taxon>Metazoa</taxon>
        <taxon>Spiralia</taxon>
        <taxon>Lophotrochozoa</taxon>
        <taxon>Mollusca</taxon>
        <taxon>Bivalvia</taxon>
        <taxon>Autobranchia</taxon>
        <taxon>Pteriomorphia</taxon>
        <taxon>Mytilida</taxon>
        <taxon>Mytiloidea</taxon>
        <taxon>Mytilidae</taxon>
        <taxon>Mytilinae</taxon>
        <taxon>Mytilus</taxon>
    </lineage>
</organism>
<dbReference type="PANTHER" id="PTHR37984">
    <property type="entry name" value="PROTEIN CBG26694"/>
    <property type="match status" value="1"/>
</dbReference>
<keyword evidence="2" id="KW-0808">Transferase</keyword>
<keyword evidence="12" id="KW-0863">Zinc-finger</keyword>
<dbReference type="InterPro" id="IPR036875">
    <property type="entry name" value="Znf_CCHC_sf"/>
</dbReference>
<keyword evidence="1" id="KW-0645">Protease</keyword>
<dbReference type="InterPro" id="IPR050951">
    <property type="entry name" value="Retrovirus_Pol_polyprotein"/>
</dbReference>
<dbReference type="Gene3D" id="3.30.420.10">
    <property type="entry name" value="Ribonuclease H-like superfamily/Ribonuclease H"/>
    <property type="match status" value="1"/>
</dbReference>
<dbReference type="GO" id="GO:0003964">
    <property type="term" value="F:RNA-directed DNA polymerase activity"/>
    <property type="evidence" value="ECO:0007669"/>
    <property type="project" value="UniProtKB-KW"/>
</dbReference>
<evidence type="ECO:0000256" key="5">
    <source>
        <dbReference type="ARBA" id="ARBA00022750"/>
    </source>
</evidence>
<evidence type="ECO:0000256" key="10">
    <source>
        <dbReference type="ARBA" id="ARBA00022918"/>
    </source>
</evidence>
<accession>A0A6J8E6P1</accession>
<dbReference type="SUPFAM" id="SSF57756">
    <property type="entry name" value="Retrovirus zinc finger-like domains"/>
    <property type="match status" value="1"/>
</dbReference>
<keyword evidence="16" id="KW-1185">Reference proteome</keyword>
<dbReference type="PROSITE" id="PS00141">
    <property type="entry name" value="ASP_PROTEASE"/>
    <property type="match status" value="1"/>
</dbReference>
<feature type="domain" description="Integrase catalytic" evidence="14">
    <location>
        <begin position="394"/>
        <end position="534"/>
    </location>
</feature>
<evidence type="ECO:0000256" key="1">
    <source>
        <dbReference type="ARBA" id="ARBA00022670"/>
    </source>
</evidence>
<dbReference type="Gene3D" id="3.30.70.270">
    <property type="match status" value="1"/>
</dbReference>
<dbReference type="Pfam" id="PF00665">
    <property type="entry name" value="rve"/>
    <property type="match status" value="1"/>
</dbReference>
<keyword evidence="10" id="KW-0695">RNA-directed DNA polymerase</keyword>
<dbReference type="OrthoDB" id="10062030at2759"/>
<dbReference type="InterPro" id="IPR001584">
    <property type="entry name" value="Integrase_cat-core"/>
</dbReference>
<gene>
    <name evidence="15" type="ORF">MCOR_49104</name>
</gene>
<dbReference type="FunFam" id="3.10.20.370:FF:000001">
    <property type="entry name" value="Retrovirus-related Pol polyprotein from transposon 17.6-like protein"/>
    <property type="match status" value="1"/>
</dbReference>
<dbReference type="GO" id="GO:0004519">
    <property type="term" value="F:endonuclease activity"/>
    <property type="evidence" value="ECO:0007669"/>
    <property type="project" value="UniProtKB-KW"/>
</dbReference>
<keyword evidence="11" id="KW-0238">DNA-binding</keyword>
<evidence type="ECO:0000256" key="11">
    <source>
        <dbReference type="ARBA" id="ARBA00023125"/>
    </source>
</evidence>
<dbReference type="SMART" id="SM00343">
    <property type="entry name" value="ZnF_C2HC"/>
    <property type="match status" value="1"/>
</dbReference>
<dbReference type="GO" id="GO:0008270">
    <property type="term" value="F:zinc ion binding"/>
    <property type="evidence" value="ECO:0007669"/>
    <property type="project" value="UniProtKB-KW"/>
</dbReference>
<dbReference type="GO" id="GO:0006508">
    <property type="term" value="P:proteolysis"/>
    <property type="evidence" value="ECO:0007669"/>
    <property type="project" value="UniProtKB-KW"/>
</dbReference>
<dbReference type="SUPFAM" id="SSF53098">
    <property type="entry name" value="Ribonuclease H-like"/>
    <property type="match status" value="1"/>
</dbReference>
<dbReference type="PANTHER" id="PTHR37984:SF15">
    <property type="entry name" value="INTEGRASE CATALYTIC DOMAIN-CONTAINING PROTEIN"/>
    <property type="match status" value="1"/>
</dbReference>
<keyword evidence="4" id="KW-0540">Nuclease</keyword>
<evidence type="ECO:0000256" key="9">
    <source>
        <dbReference type="ARBA" id="ARBA00022908"/>
    </source>
</evidence>
<evidence type="ECO:0000259" key="13">
    <source>
        <dbReference type="PROSITE" id="PS50158"/>
    </source>
</evidence>
<dbReference type="GO" id="GO:0003677">
    <property type="term" value="F:DNA binding"/>
    <property type="evidence" value="ECO:0007669"/>
    <property type="project" value="UniProtKB-KW"/>
</dbReference>
<dbReference type="Pfam" id="PF00098">
    <property type="entry name" value="zf-CCHC"/>
    <property type="match status" value="1"/>
</dbReference>
<dbReference type="Pfam" id="PF17919">
    <property type="entry name" value="RT_RNaseH_2"/>
    <property type="match status" value="1"/>
</dbReference>
<dbReference type="CDD" id="cd01647">
    <property type="entry name" value="RT_LTR"/>
    <property type="match status" value="1"/>
</dbReference>
<sequence length="534" mass="60809">MFRKPVPFTCPQIDKPINVASSSSVQEHSGNVGYTKPNSYDGKSNWSDYKVHFEIVVQLNGWSSEIKPLKLISCMQNEAHAAIGDINTNCLPSYNELINTLRRSFREALKDYDLAWALTQLNIDAIDDALNLALKYEAFHSSHRKPNLRNLAEISTKNPFQRAHSEKGACYYCGEPGHFKRDCEKRMTDNKQFIQQMKSGQYNNNQGKLLVAGREGHLQAEPCITKRSIILEKKTHDHDGLFMKAEIFSRIIHCLFDTGSSMSVLDDEIQRMVEGGIIRHSQLPWMSPIVVVRKRDQSIRLCIDLRLVNDLSIKDKFPLPRIEDCLDALRGNQWFSTLDLASGYHQVAKTKTRLKQLLLPEFIVDTDASGTGVGVVLSQINDDGKECVIAYYSRTLSKTELQYCVTRREFLAIVLAVKHFHHYLYGSISQYAEAYGVPDIEARTVADKLLEEFICRYGLPLQIHTDQGSQFTSDLFIQLCKKLHIDKTRYSPFHPQSSGLVERLNRTIEDMISKFVAKHQKDLGPILTVSYDGL</sequence>
<dbReference type="InterPro" id="IPR001969">
    <property type="entry name" value="Aspartic_peptidase_AS"/>
</dbReference>
<keyword evidence="3" id="KW-0548">Nucleotidyltransferase</keyword>
<dbReference type="InterPro" id="IPR041577">
    <property type="entry name" value="RT_RNaseH_2"/>
</dbReference>
<dbReference type="GO" id="GO:0015074">
    <property type="term" value="P:DNA integration"/>
    <property type="evidence" value="ECO:0007669"/>
    <property type="project" value="UniProtKB-KW"/>
</dbReference>
<dbReference type="InterPro" id="IPR043128">
    <property type="entry name" value="Rev_trsase/Diguanyl_cyclase"/>
</dbReference>
<feature type="domain" description="CCHC-type" evidence="13">
    <location>
        <begin position="170"/>
        <end position="185"/>
    </location>
</feature>
<evidence type="ECO:0000256" key="3">
    <source>
        <dbReference type="ARBA" id="ARBA00022695"/>
    </source>
</evidence>
<dbReference type="PROSITE" id="PS50158">
    <property type="entry name" value="ZF_CCHC"/>
    <property type="match status" value="1"/>
</dbReference>
<keyword evidence="5" id="KW-0064">Aspartyl protease</keyword>
<keyword evidence="12" id="KW-0862">Zinc</keyword>
<dbReference type="Gene3D" id="4.10.60.10">
    <property type="entry name" value="Zinc finger, CCHC-type"/>
    <property type="match status" value="1"/>
</dbReference>
<evidence type="ECO:0000256" key="4">
    <source>
        <dbReference type="ARBA" id="ARBA00022722"/>
    </source>
</evidence>
<reference evidence="15 16" key="1">
    <citation type="submission" date="2020-06" db="EMBL/GenBank/DDBJ databases">
        <authorList>
            <person name="Li R."/>
            <person name="Bekaert M."/>
        </authorList>
    </citation>
    <scope>NUCLEOTIDE SEQUENCE [LARGE SCALE GENOMIC DNA]</scope>
    <source>
        <strain evidence="16">wild</strain>
    </source>
</reference>
<dbReference type="GO" id="GO:0004190">
    <property type="term" value="F:aspartic-type endopeptidase activity"/>
    <property type="evidence" value="ECO:0007669"/>
    <property type="project" value="UniProtKB-KW"/>
</dbReference>
<evidence type="ECO:0000313" key="16">
    <source>
        <dbReference type="Proteomes" id="UP000507470"/>
    </source>
</evidence>
<dbReference type="InterPro" id="IPR043502">
    <property type="entry name" value="DNA/RNA_pol_sf"/>
</dbReference>
<dbReference type="InterPro" id="IPR036397">
    <property type="entry name" value="RNaseH_sf"/>
</dbReference>
<name>A0A6J8E6P1_MYTCO</name>
<keyword evidence="8" id="KW-0460">Magnesium</keyword>
<evidence type="ECO:0000256" key="7">
    <source>
        <dbReference type="ARBA" id="ARBA00022801"/>
    </source>
</evidence>
<keyword evidence="7" id="KW-0378">Hydrolase</keyword>
<dbReference type="Gene3D" id="3.10.10.10">
    <property type="entry name" value="HIV Type 1 Reverse Transcriptase, subunit A, domain 1"/>
    <property type="match status" value="1"/>
</dbReference>
<evidence type="ECO:0000256" key="6">
    <source>
        <dbReference type="ARBA" id="ARBA00022759"/>
    </source>
</evidence>
<dbReference type="SUPFAM" id="SSF56672">
    <property type="entry name" value="DNA/RNA polymerases"/>
    <property type="match status" value="1"/>
</dbReference>